<evidence type="ECO:0000313" key="2">
    <source>
        <dbReference type="Proteomes" id="UP000188605"/>
    </source>
</evidence>
<sequence length="238" mass="27526">MDENMKLYYDYTVSPLGKLFYQTVWKQLGNIQNKKILDFGSGFGFTSNHLAKNNDVTAIELDPTMIEASEKEYHYKQIQGGLSELKDVADETFDLVICHLVLEFVSEQTQILSELIRVLKKDGTLSVVRHNRTGRIVQAIVQDYDMVEVANLLKGEPSYSSAFGNIKYYRNDDLLKWSKNKVSLAETYGVRAIASLHDAQIQQSENWLDNMFWIENVLLEREEFIKIAYFNHLLLKKI</sequence>
<dbReference type="EMBL" id="LJDB01000050">
    <property type="protein sequence ID" value="ONI40504.1"/>
    <property type="molecule type" value="Genomic_DNA"/>
</dbReference>
<evidence type="ECO:0000313" key="1">
    <source>
        <dbReference type="EMBL" id="ONI40504.1"/>
    </source>
</evidence>
<protein>
    <submittedName>
        <fullName evidence="1">Uncharacterized protein</fullName>
    </submittedName>
</protein>
<accession>A0ACC8XCJ2</accession>
<name>A0ACC8XCJ2_9FIRM</name>
<organism evidence="1 2">
    <name type="scientific">Candidatus Epulonipiscium fishelsonii</name>
    <dbReference type="NCBI Taxonomy" id="77094"/>
    <lineage>
        <taxon>Bacteria</taxon>
        <taxon>Bacillati</taxon>
        <taxon>Bacillota</taxon>
        <taxon>Clostridia</taxon>
        <taxon>Lachnospirales</taxon>
        <taxon>Lachnospiraceae</taxon>
        <taxon>Candidatus Epulonipiscium</taxon>
    </lineage>
</organism>
<proteinExistence type="predicted"/>
<keyword evidence="2" id="KW-1185">Reference proteome</keyword>
<gene>
    <name evidence="1" type="ORF">AN396_05880</name>
</gene>
<reference evidence="1" key="1">
    <citation type="submission" date="2016-08" db="EMBL/GenBank/DDBJ databases">
        <authorList>
            <person name="Ngugi D.K."/>
            <person name="Miyake S."/>
            <person name="Stingl U."/>
        </authorList>
    </citation>
    <scope>NUCLEOTIDE SEQUENCE</scope>
    <source>
        <strain evidence="1">SCG-B11WGA-EpuloA1</strain>
    </source>
</reference>
<dbReference type="Proteomes" id="UP000188605">
    <property type="component" value="Unassembled WGS sequence"/>
</dbReference>
<comment type="caution">
    <text evidence="1">The sequence shown here is derived from an EMBL/GenBank/DDBJ whole genome shotgun (WGS) entry which is preliminary data.</text>
</comment>